<feature type="repeat" description="CSPG" evidence="4">
    <location>
        <begin position="228"/>
        <end position="329"/>
    </location>
</feature>
<feature type="non-terminal residue" evidence="5">
    <location>
        <position position="471"/>
    </location>
</feature>
<dbReference type="PANTHER" id="PTHR45739">
    <property type="entry name" value="MATRIX PROTEIN, PUTATIVE-RELATED"/>
    <property type="match status" value="1"/>
</dbReference>
<dbReference type="InterPro" id="IPR039005">
    <property type="entry name" value="CSPG_rpt"/>
</dbReference>
<evidence type="ECO:0000256" key="2">
    <source>
        <dbReference type="ARBA" id="ARBA00022737"/>
    </source>
</evidence>
<gene>
    <name evidence="5" type="ORF">MNOR_LOCUS10538</name>
</gene>
<dbReference type="GO" id="GO:0009653">
    <property type="term" value="P:anatomical structure morphogenesis"/>
    <property type="evidence" value="ECO:0007669"/>
    <property type="project" value="TreeGrafter"/>
</dbReference>
<keyword evidence="2" id="KW-0677">Repeat</keyword>
<evidence type="ECO:0008006" key="7">
    <source>
        <dbReference type="Google" id="ProtNLM"/>
    </source>
</evidence>
<accession>A0AAV2QCK1</accession>
<evidence type="ECO:0000313" key="5">
    <source>
        <dbReference type="EMBL" id="CAL4077969.1"/>
    </source>
</evidence>
<feature type="non-terminal residue" evidence="5">
    <location>
        <position position="1"/>
    </location>
</feature>
<feature type="repeat" description="CSPG" evidence="4">
    <location>
        <begin position="352"/>
        <end position="455"/>
    </location>
</feature>
<evidence type="ECO:0000256" key="3">
    <source>
        <dbReference type="ARBA" id="ARBA00023180"/>
    </source>
</evidence>
<keyword evidence="3" id="KW-0325">Glycoprotein</keyword>
<evidence type="ECO:0000256" key="4">
    <source>
        <dbReference type="PROSITE-ProRule" id="PRU01201"/>
    </source>
</evidence>
<keyword evidence="6" id="KW-1185">Reference proteome</keyword>
<dbReference type="PROSITE" id="PS51854">
    <property type="entry name" value="CSPG"/>
    <property type="match status" value="3"/>
</dbReference>
<dbReference type="InterPro" id="IPR051561">
    <property type="entry name" value="FRAS1_ECM"/>
</dbReference>
<reference evidence="5 6" key="1">
    <citation type="submission" date="2024-05" db="EMBL/GenBank/DDBJ databases">
        <authorList>
            <person name="Wallberg A."/>
        </authorList>
    </citation>
    <scope>NUCLEOTIDE SEQUENCE [LARGE SCALE GENOMIC DNA]</scope>
</reference>
<dbReference type="Pfam" id="PF16184">
    <property type="entry name" value="Cadherin_3"/>
    <property type="match status" value="4"/>
</dbReference>
<feature type="repeat" description="CSPG" evidence="4">
    <location>
        <begin position="1"/>
        <end position="86"/>
    </location>
</feature>
<protein>
    <recommendedName>
        <fullName evidence="7">Chondroitin sulfate proteoglycan 4</fullName>
    </recommendedName>
</protein>
<keyword evidence="1" id="KW-0732">Signal</keyword>
<dbReference type="EMBL" id="CAXKWB010005353">
    <property type="protein sequence ID" value="CAL4077969.1"/>
    <property type="molecule type" value="Genomic_DNA"/>
</dbReference>
<evidence type="ECO:0000256" key="1">
    <source>
        <dbReference type="ARBA" id="ARBA00022729"/>
    </source>
</evidence>
<dbReference type="Proteomes" id="UP001497623">
    <property type="component" value="Unassembled WGS sequence"/>
</dbReference>
<dbReference type="AlphaFoldDB" id="A0AAV2QCK1"/>
<name>A0AAV2QCK1_MEGNR</name>
<evidence type="ECO:0000313" key="6">
    <source>
        <dbReference type="Proteomes" id="UP001497623"/>
    </source>
</evidence>
<comment type="caution">
    <text evidence="5">The sequence shown here is derived from an EMBL/GenBank/DDBJ whole genome shotgun (WGS) entry which is preliminary data.</text>
</comment>
<sequence length="471" mass="52574">VMAGLAVTIDPSHLSFSGMKSAEHLVYTITHALTHDQGSLFHIDSPGLELRQFTQADINDMKIIYMPPFGDIGEEEKMFSFKFTISDEMTGESNRLPEQKFTIRVIPVVGQYLSFLNPDPQLMISSHGSVLLDVELFELSNKEENEDAVFILLEPPLYGSIKQQFENSSFTFTEEDSFDMAELENSELMYVHDGSSSLSDSFVFLGMGHASEATTRFDITVRQHDTQEPAKSQNSTFSLTINEGETRGITSKELHFTDIHSNDNDLVYTMADQTKYGVLYIAEPNGGVRILNETHKFSQAEIIFGMLNYTSDVETGLNTVTEHLMFNVTDPNNNALSNQVLRVEIKPVDNSYPIVELGPPVQVDEGGSVVLPPDAIHAYDNDSYITDLKFIIDAPPIFGYITTTLLDLNTIKGSSVSSQIQEFALSDMIGGRVTYVQSQHRHQEPVLDSVRFHVTDGINVSPIYKLNITIK</sequence>
<dbReference type="PANTHER" id="PTHR45739:SF1">
    <property type="entry name" value="EXTRACELLULAR MATRIX ORGANIZING PROTEIN FRAS1"/>
    <property type="match status" value="1"/>
</dbReference>
<organism evidence="5 6">
    <name type="scientific">Meganyctiphanes norvegica</name>
    <name type="common">Northern krill</name>
    <name type="synonym">Thysanopoda norvegica</name>
    <dbReference type="NCBI Taxonomy" id="48144"/>
    <lineage>
        <taxon>Eukaryota</taxon>
        <taxon>Metazoa</taxon>
        <taxon>Ecdysozoa</taxon>
        <taxon>Arthropoda</taxon>
        <taxon>Crustacea</taxon>
        <taxon>Multicrustacea</taxon>
        <taxon>Malacostraca</taxon>
        <taxon>Eumalacostraca</taxon>
        <taxon>Eucarida</taxon>
        <taxon>Euphausiacea</taxon>
        <taxon>Euphausiidae</taxon>
        <taxon>Meganyctiphanes</taxon>
    </lineage>
</organism>
<proteinExistence type="predicted"/>